<comment type="caution">
    <text evidence="1">The sequence shown here is derived from an EMBL/GenBank/DDBJ whole genome shotgun (WGS) entry which is preliminary data.</text>
</comment>
<sequence>MKNLLRTVVKQRRQFLMDQLVQSGVYKKNNKHLYEWTLSDLEEEYNYIYNLESSKKEKYLHP</sequence>
<evidence type="ECO:0000313" key="2">
    <source>
        <dbReference type="Proteomes" id="UP000679749"/>
    </source>
</evidence>
<dbReference type="Pfam" id="PF13076">
    <property type="entry name" value="Fur_reg_FbpA"/>
    <property type="match status" value="1"/>
</dbReference>
<dbReference type="RefSeq" id="WP_213119085.1">
    <property type="nucleotide sequence ID" value="NZ_JAGYPF010000004.1"/>
</dbReference>
<gene>
    <name evidence="1" type="ORF">KHA99_19070</name>
</gene>
<dbReference type="InterPro" id="IPR025072">
    <property type="entry name" value="Fur_reg_FbpA"/>
</dbReference>
<evidence type="ECO:0000313" key="1">
    <source>
        <dbReference type="EMBL" id="MBS4214553.1"/>
    </source>
</evidence>
<dbReference type="EMBL" id="JAGYPF010000004">
    <property type="protein sequence ID" value="MBS4214553.1"/>
    <property type="molecule type" value="Genomic_DNA"/>
</dbReference>
<dbReference type="Proteomes" id="UP000679749">
    <property type="component" value="Unassembled WGS sequence"/>
</dbReference>
<reference evidence="1" key="1">
    <citation type="submission" date="2021-05" db="EMBL/GenBank/DDBJ databases">
        <title>Novel Bacillus species.</title>
        <authorList>
            <person name="Liu G."/>
        </authorList>
    </citation>
    <scope>NUCLEOTIDE SEQUENCE</scope>
    <source>
        <strain evidence="1">FJAT-49825</strain>
    </source>
</reference>
<dbReference type="AlphaFoldDB" id="A0A942U8H8"/>
<accession>A0A942U8H8</accession>
<protein>
    <submittedName>
        <fullName evidence="1">Fur-regulated basic protein FbpA</fullName>
    </submittedName>
</protein>
<name>A0A942U8H8_9BACI</name>
<keyword evidence="2" id="KW-1185">Reference proteome</keyword>
<organism evidence="1 2">
    <name type="scientific">Neobacillus rhizophilus</name>
    <dbReference type="NCBI Taxonomy" id="2833579"/>
    <lineage>
        <taxon>Bacteria</taxon>
        <taxon>Bacillati</taxon>
        <taxon>Bacillota</taxon>
        <taxon>Bacilli</taxon>
        <taxon>Bacillales</taxon>
        <taxon>Bacillaceae</taxon>
        <taxon>Neobacillus</taxon>
    </lineage>
</organism>
<proteinExistence type="predicted"/>